<evidence type="ECO:0000313" key="1">
    <source>
        <dbReference type="EMBL" id="KAL1521579.1"/>
    </source>
</evidence>
<proteinExistence type="predicted"/>
<dbReference type="EMBL" id="JBGBPQ010000007">
    <property type="protein sequence ID" value="KAL1521579.1"/>
    <property type="molecule type" value="Genomic_DNA"/>
</dbReference>
<dbReference type="GO" id="GO:0004842">
    <property type="term" value="F:ubiquitin-protein transferase activity"/>
    <property type="evidence" value="ECO:0007669"/>
    <property type="project" value="InterPro"/>
</dbReference>
<accession>A0AB34JI69</accession>
<protein>
    <recommendedName>
        <fullName evidence="3">RING-type domain-containing protein</fullName>
    </recommendedName>
</protein>
<keyword evidence="2" id="KW-1185">Reference proteome</keyword>
<evidence type="ECO:0008006" key="3">
    <source>
        <dbReference type="Google" id="ProtNLM"/>
    </source>
</evidence>
<dbReference type="GO" id="GO:0016567">
    <property type="term" value="P:protein ubiquitination"/>
    <property type="evidence" value="ECO:0007669"/>
    <property type="project" value="InterPro"/>
</dbReference>
<dbReference type="Proteomes" id="UP001515480">
    <property type="component" value="Unassembled WGS sequence"/>
</dbReference>
<evidence type="ECO:0000313" key="2">
    <source>
        <dbReference type="Proteomes" id="UP001515480"/>
    </source>
</evidence>
<dbReference type="Gene3D" id="3.30.40.10">
    <property type="entry name" value="Zinc/RING finger domain, C3HC4 (zinc finger)"/>
    <property type="match status" value="1"/>
</dbReference>
<sequence>MGAILCRFRGLTTPTSPSIVVKNQSGVDVVLWLNGGGPVARAAHGEVVDACFPPHLDLKGALNFLATMSVADGGRTHQVLSSLEVKRWVLEPSFIRSCCVLEIPSTSTTYNNCQVPLRLLGRIVCAQRTVRQRVMTKKRIAAAACELRQAITKSSKVLLEGAIRKAVELGVAEHEVAYARAELLVIEEVIARKAKAARTMQAAVRNWLTRRLVECPVCLDDVSWPTMHKVAGCHKVCVSCISTYVEGACEEGKLYIRCPGGFQCTSTLSAQEIGQFCSSKAWNQYQGNMACKHTQRLADENDVSFLKFCREHARRCPACQVIIWRSAGCNSMQCRCGQAFNWDAPEIKIVLE</sequence>
<reference evidence="1 2" key="1">
    <citation type="journal article" date="2024" name="Science">
        <title>Giant polyketide synthase enzymes in the biosynthesis of giant marine polyether toxins.</title>
        <authorList>
            <person name="Fallon T.R."/>
            <person name="Shende V.V."/>
            <person name="Wierzbicki I.H."/>
            <person name="Pendleton A.L."/>
            <person name="Watervoot N.F."/>
            <person name="Auber R.P."/>
            <person name="Gonzalez D.J."/>
            <person name="Wisecaver J.H."/>
            <person name="Moore B.S."/>
        </authorList>
    </citation>
    <scope>NUCLEOTIDE SEQUENCE [LARGE SCALE GENOMIC DNA]</scope>
    <source>
        <strain evidence="1 2">12B1</strain>
    </source>
</reference>
<name>A0AB34JI69_PRYPA</name>
<dbReference type="InterPro" id="IPR013083">
    <property type="entry name" value="Znf_RING/FYVE/PHD"/>
</dbReference>
<dbReference type="AlphaFoldDB" id="A0AB34JI69"/>
<dbReference type="SUPFAM" id="SSF57850">
    <property type="entry name" value="RING/U-box"/>
    <property type="match status" value="2"/>
</dbReference>
<dbReference type="PANTHER" id="PTHR11685">
    <property type="entry name" value="RBR FAMILY RING FINGER AND IBR DOMAIN-CONTAINING"/>
    <property type="match status" value="1"/>
</dbReference>
<comment type="caution">
    <text evidence="1">The sequence shown here is derived from an EMBL/GenBank/DDBJ whole genome shotgun (WGS) entry which is preliminary data.</text>
</comment>
<gene>
    <name evidence="1" type="ORF">AB1Y20_021238</name>
</gene>
<organism evidence="1 2">
    <name type="scientific">Prymnesium parvum</name>
    <name type="common">Toxic golden alga</name>
    <dbReference type="NCBI Taxonomy" id="97485"/>
    <lineage>
        <taxon>Eukaryota</taxon>
        <taxon>Haptista</taxon>
        <taxon>Haptophyta</taxon>
        <taxon>Prymnesiophyceae</taxon>
        <taxon>Prymnesiales</taxon>
        <taxon>Prymnesiaceae</taxon>
        <taxon>Prymnesium</taxon>
    </lineage>
</organism>
<dbReference type="InterPro" id="IPR031127">
    <property type="entry name" value="E3_UB_ligase_RBR"/>
</dbReference>